<keyword evidence="5" id="KW-0255">Endonuclease</keyword>
<dbReference type="RefSeq" id="WP_066240308.1">
    <property type="nucleotide sequence ID" value="NZ_LRFC01000016.1"/>
</dbReference>
<evidence type="ECO:0000256" key="1">
    <source>
        <dbReference type="ARBA" id="ARBA00010923"/>
    </source>
</evidence>
<organism evidence="5 6">
    <name type="scientific">Fictibacillus phosphorivorans</name>
    <dbReference type="NCBI Taxonomy" id="1221500"/>
    <lineage>
        <taxon>Bacteria</taxon>
        <taxon>Bacillati</taxon>
        <taxon>Bacillota</taxon>
        <taxon>Bacilli</taxon>
        <taxon>Bacillales</taxon>
        <taxon>Fictibacillaceae</taxon>
        <taxon>Fictibacillus</taxon>
    </lineage>
</organism>
<keyword evidence="6" id="KW-1185">Reference proteome</keyword>
<keyword evidence="2" id="KW-0680">Restriction system</keyword>
<reference evidence="6" key="1">
    <citation type="submission" date="2016-01" db="EMBL/GenBank/DDBJ databases">
        <title>Draft genome of Chromobacterium sp. F49.</title>
        <authorList>
            <person name="Hong K.W."/>
        </authorList>
    </citation>
    <scope>NUCLEOTIDE SEQUENCE [LARGE SCALE GENOMIC DNA]</scope>
    <source>
        <strain evidence="6">P7IIIA</strain>
    </source>
</reference>
<dbReference type="Pfam" id="PF01420">
    <property type="entry name" value="Methylase_S"/>
    <property type="match status" value="1"/>
</dbReference>
<evidence type="ECO:0000259" key="4">
    <source>
        <dbReference type="Pfam" id="PF01420"/>
    </source>
</evidence>
<dbReference type="GO" id="GO:0009307">
    <property type="term" value="P:DNA restriction-modification system"/>
    <property type="evidence" value="ECO:0007669"/>
    <property type="project" value="UniProtKB-KW"/>
</dbReference>
<dbReference type="EMBL" id="LRFC01000016">
    <property type="protein sequence ID" value="KZE66875.1"/>
    <property type="molecule type" value="Genomic_DNA"/>
</dbReference>
<protein>
    <submittedName>
        <fullName evidence="5">Restriction endonuclease subunit S</fullName>
    </submittedName>
</protein>
<evidence type="ECO:0000256" key="2">
    <source>
        <dbReference type="ARBA" id="ARBA00022747"/>
    </source>
</evidence>
<dbReference type="GO" id="GO:0004519">
    <property type="term" value="F:endonuclease activity"/>
    <property type="evidence" value="ECO:0007669"/>
    <property type="project" value="UniProtKB-KW"/>
</dbReference>
<keyword evidence="3" id="KW-0238">DNA-binding</keyword>
<comment type="caution">
    <text evidence="5">The sequence shown here is derived from an EMBL/GenBank/DDBJ whole genome shotgun (WGS) entry which is preliminary data.</text>
</comment>
<dbReference type="Gene3D" id="3.90.220.20">
    <property type="entry name" value="DNA methylase specificity domains"/>
    <property type="match status" value="1"/>
</dbReference>
<gene>
    <name evidence="5" type="ORF">AWM68_20100</name>
</gene>
<dbReference type="InterPro" id="IPR044946">
    <property type="entry name" value="Restrct_endonuc_typeI_TRD_sf"/>
</dbReference>
<proteinExistence type="inferred from homology"/>
<dbReference type="SUPFAM" id="SSF116734">
    <property type="entry name" value="DNA methylase specificity domain"/>
    <property type="match status" value="1"/>
</dbReference>
<evidence type="ECO:0000313" key="6">
    <source>
        <dbReference type="Proteomes" id="UP000076567"/>
    </source>
</evidence>
<dbReference type="OrthoDB" id="2866662at2"/>
<name>A0A165NNA2_9BACL</name>
<evidence type="ECO:0000313" key="5">
    <source>
        <dbReference type="EMBL" id="KZE66875.1"/>
    </source>
</evidence>
<dbReference type="InterPro" id="IPR000055">
    <property type="entry name" value="Restrct_endonuc_typeI_TRD"/>
</dbReference>
<dbReference type="Proteomes" id="UP000076567">
    <property type="component" value="Unassembled WGS sequence"/>
</dbReference>
<keyword evidence="5" id="KW-0378">Hydrolase</keyword>
<accession>A0A165NNA2</accession>
<dbReference type="GO" id="GO:0003677">
    <property type="term" value="F:DNA binding"/>
    <property type="evidence" value="ECO:0007669"/>
    <property type="project" value="UniProtKB-KW"/>
</dbReference>
<keyword evidence="5" id="KW-0540">Nuclease</keyword>
<feature type="domain" description="Type I restriction modification DNA specificity" evidence="4">
    <location>
        <begin position="2"/>
        <end position="168"/>
    </location>
</feature>
<comment type="similarity">
    <text evidence="1">Belongs to the type-I restriction system S methylase family.</text>
</comment>
<dbReference type="AlphaFoldDB" id="A0A165NNA2"/>
<sequence>MKTIKLQDIAIITQGANVSRLETSKDDSDSIKVDVLTLKEFNETLGLSYRMTQEKSQSVYIKEDKLKDQLLTKEKRLIVHLLSQKAAFLPQQYTGRLIPSNFVALDFHENIDTKFMEWYFNEHPSIRRQIMLGTQGSIVSTLSLATLRELDVSVPPLSVQQRIGSISNLYHKKKQLVEERMNLEGSLIHQKIMESLEEYK</sequence>
<evidence type="ECO:0000256" key="3">
    <source>
        <dbReference type="ARBA" id="ARBA00023125"/>
    </source>
</evidence>